<dbReference type="STRING" id="1520.LF65_00229"/>
<dbReference type="SMART" id="SM00028">
    <property type="entry name" value="TPR"/>
    <property type="match status" value="3"/>
</dbReference>
<dbReference type="Pfam" id="PF13181">
    <property type="entry name" value="TPR_8"/>
    <property type="match status" value="2"/>
</dbReference>
<proteinExistence type="predicted"/>
<dbReference type="InterPro" id="IPR019734">
    <property type="entry name" value="TPR_rpt"/>
</dbReference>
<dbReference type="KEGG" id="cbei:LF65_00229"/>
<gene>
    <name evidence="3" type="ORF">LF65_00229</name>
</gene>
<dbReference type="AlphaFoldDB" id="A0A0B5QF66"/>
<dbReference type="NCBIfam" id="NF047558">
    <property type="entry name" value="TPR_END_plus"/>
    <property type="match status" value="1"/>
</dbReference>
<evidence type="ECO:0000313" key="3">
    <source>
        <dbReference type="EMBL" id="AJG96906.1"/>
    </source>
</evidence>
<dbReference type="PROSITE" id="PS50005">
    <property type="entry name" value="TPR"/>
    <property type="match status" value="1"/>
</dbReference>
<dbReference type="OrthoDB" id="1633926at2"/>
<evidence type="ECO:0000256" key="2">
    <source>
        <dbReference type="SAM" id="MobiDB-lite"/>
    </source>
</evidence>
<accession>A0A0B5QF66</accession>
<evidence type="ECO:0000256" key="1">
    <source>
        <dbReference type="PROSITE-ProRule" id="PRU00339"/>
    </source>
</evidence>
<keyword evidence="1" id="KW-0802">TPR repeat</keyword>
<dbReference type="InterPro" id="IPR011990">
    <property type="entry name" value="TPR-like_helical_dom_sf"/>
</dbReference>
<reference evidence="4" key="1">
    <citation type="submission" date="2014-12" db="EMBL/GenBank/DDBJ databases">
        <title>Genome sequence of Clostridium beijerinckii strain 59B.</title>
        <authorList>
            <person name="Little G.T."/>
            <person name="Minton N.P."/>
        </authorList>
    </citation>
    <scope>NUCLEOTIDE SEQUENCE [LARGE SCALE GENOMIC DNA]</scope>
    <source>
        <strain evidence="4">59B</strain>
    </source>
</reference>
<sequence>MSRIKLPGKEKNKRILLFVLVLIALGIISHEFIENRNSKDKKYKEEKEIIMPEGTQQSDNNVANKELESIDMKDDSKKAVNDKTNEKSSYSERENELYDEAYNLFFSHKYTESISKADLLINEFPSNAMGYNIRGIAKSYNGDFNSGIDDIDKALSIDNNYGYARFNKALTYELYGRMDDALEWYNKALDVEAYEWSYYGIASIYGRRGDIKNTMLYLNKAIQIDASIKEIAKEEHDFDPVKNSEEFKKAVYN</sequence>
<dbReference type="SUPFAM" id="SSF48452">
    <property type="entry name" value="TPR-like"/>
    <property type="match status" value="1"/>
</dbReference>
<dbReference type="Gene3D" id="1.25.40.10">
    <property type="entry name" value="Tetratricopeptide repeat domain"/>
    <property type="match status" value="1"/>
</dbReference>
<feature type="region of interest" description="Disordered" evidence="2">
    <location>
        <begin position="73"/>
        <end position="92"/>
    </location>
</feature>
<protein>
    <recommendedName>
        <fullName evidence="5">Tetratricopeptide repeat protein</fullName>
    </recommendedName>
</protein>
<feature type="repeat" description="TPR" evidence="1">
    <location>
        <begin position="162"/>
        <end position="195"/>
    </location>
</feature>
<dbReference type="Proteomes" id="UP000031866">
    <property type="component" value="Chromosome"/>
</dbReference>
<dbReference type="EMBL" id="CP010086">
    <property type="protein sequence ID" value="AJG96906.1"/>
    <property type="molecule type" value="Genomic_DNA"/>
</dbReference>
<name>A0A0B5QF66_CLOBE</name>
<dbReference type="RefSeq" id="WP_041893485.1">
    <property type="nucleotide sequence ID" value="NZ_CP010086.2"/>
</dbReference>
<evidence type="ECO:0008006" key="5">
    <source>
        <dbReference type="Google" id="ProtNLM"/>
    </source>
</evidence>
<organism evidence="3 4">
    <name type="scientific">Clostridium beijerinckii</name>
    <name type="common">Clostridium MP</name>
    <dbReference type="NCBI Taxonomy" id="1520"/>
    <lineage>
        <taxon>Bacteria</taxon>
        <taxon>Bacillati</taxon>
        <taxon>Bacillota</taxon>
        <taxon>Clostridia</taxon>
        <taxon>Eubacteriales</taxon>
        <taxon>Clostridiaceae</taxon>
        <taxon>Clostridium</taxon>
    </lineage>
</organism>
<evidence type="ECO:0000313" key="4">
    <source>
        <dbReference type="Proteomes" id="UP000031866"/>
    </source>
</evidence>